<feature type="domain" description="WxL" evidence="2">
    <location>
        <begin position="31"/>
        <end position="218"/>
    </location>
</feature>
<proteinExistence type="predicted"/>
<dbReference type="AlphaFoldDB" id="A0A7X1CQ14"/>
<dbReference type="EMBL" id="JAARWN010000008">
    <property type="protein sequence ID" value="MBC1936565.1"/>
    <property type="molecule type" value="Genomic_DNA"/>
</dbReference>
<dbReference type="InterPro" id="IPR032675">
    <property type="entry name" value="LRR_dom_sf"/>
</dbReference>
<dbReference type="Gene3D" id="3.80.10.10">
    <property type="entry name" value="Ribonuclease Inhibitor"/>
    <property type="match status" value="1"/>
</dbReference>
<evidence type="ECO:0000313" key="3">
    <source>
        <dbReference type="EMBL" id="MBC1936565.1"/>
    </source>
</evidence>
<comment type="caution">
    <text evidence="3">The sequence shown here is derived from an EMBL/GenBank/DDBJ whole genome shotgun (WGS) entry which is preliminary data.</text>
</comment>
<protein>
    <submittedName>
        <fullName evidence="3">WxL domain-containing protein</fullName>
    </submittedName>
</protein>
<feature type="chain" id="PRO_5038511644" evidence="1">
    <location>
        <begin position="19"/>
        <end position="447"/>
    </location>
</feature>
<dbReference type="InterPro" id="IPR027994">
    <property type="entry name" value="WxL_dom"/>
</dbReference>
<sequence length="447" mass="47722">MKKLSIMTMTGILAMATAGNTVLATSLEGADSATSEASINILPGTGVTDPEIVNPIDPEEPTIPVDPINPNPGALRINHVSDLNFGDVTLSGRKETLHAKKVKTKTDQELPAFINIADLRGTGDGWSLKVSQEGELVRGGELAFQPEYNGTDEGIQTVGGTLAKDGDEIDLMIAKENAGMGSHSALLGGLDGVTLTIPKDATAGQQQASLNWNIVADPSTTIPDEVVGIPDNNLRTAIKEALGVTNDNQITKANLEKLTEFTAEGKDIVDLKGIEYATNLTKLVLDNNKITNEGIVPAISLAKLVTVEISGNRIMDGKILSDWAPPLISSKPLERINAHNQNLGRTLAATNPEDIALLDLKWSGGKETLQMRNLIRNSQGNYATLYSVTLDGSNSGIDFNFIDNQNFQVENIPLGTGSLEYRAAWGTQKLGFSAFVKVDNLDVQIEE</sequence>
<accession>A0A7X1CQ14</accession>
<evidence type="ECO:0000259" key="2">
    <source>
        <dbReference type="Pfam" id="PF13731"/>
    </source>
</evidence>
<dbReference type="Pfam" id="PF13731">
    <property type="entry name" value="WxL"/>
    <property type="match status" value="1"/>
</dbReference>
<organism evidence="3 4">
    <name type="scientific">Listeria grandensis</name>
    <dbReference type="NCBI Taxonomy" id="1494963"/>
    <lineage>
        <taxon>Bacteria</taxon>
        <taxon>Bacillati</taxon>
        <taxon>Bacillota</taxon>
        <taxon>Bacilli</taxon>
        <taxon>Bacillales</taxon>
        <taxon>Listeriaceae</taxon>
        <taxon>Listeria</taxon>
    </lineage>
</organism>
<evidence type="ECO:0000256" key="1">
    <source>
        <dbReference type="SAM" id="SignalP"/>
    </source>
</evidence>
<keyword evidence="1" id="KW-0732">Signal</keyword>
<dbReference type="SUPFAM" id="SSF52058">
    <property type="entry name" value="L domain-like"/>
    <property type="match status" value="1"/>
</dbReference>
<dbReference type="SUPFAM" id="SSF52047">
    <property type="entry name" value="RNI-like"/>
    <property type="match status" value="1"/>
</dbReference>
<evidence type="ECO:0000313" key="4">
    <source>
        <dbReference type="Proteomes" id="UP000535908"/>
    </source>
</evidence>
<gene>
    <name evidence="3" type="ORF">HCA69_09325</name>
</gene>
<reference evidence="3 4" key="1">
    <citation type="submission" date="2020-03" db="EMBL/GenBank/DDBJ databases">
        <title>Soil Listeria distribution.</title>
        <authorList>
            <person name="Liao J."/>
            <person name="Wiedmann M."/>
        </authorList>
    </citation>
    <scope>NUCLEOTIDE SEQUENCE [LARGE SCALE GENOMIC DNA]</scope>
    <source>
        <strain evidence="3 4">FSL L7-0741</strain>
    </source>
</reference>
<feature type="signal peptide" evidence="1">
    <location>
        <begin position="1"/>
        <end position="18"/>
    </location>
</feature>
<dbReference type="Proteomes" id="UP000535908">
    <property type="component" value="Unassembled WGS sequence"/>
</dbReference>
<name>A0A7X1CQ14_9LIST</name>
<dbReference type="RefSeq" id="WP_185526140.1">
    <property type="nucleotide sequence ID" value="NZ_JAARWN010000008.1"/>
</dbReference>